<evidence type="ECO:0000313" key="7">
    <source>
        <dbReference type="Proteomes" id="UP001597391"/>
    </source>
</evidence>
<keyword evidence="7" id="KW-1185">Reference proteome</keyword>
<dbReference type="Proteomes" id="UP001597391">
    <property type="component" value="Unassembled WGS sequence"/>
</dbReference>
<dbReference type="RefSeq" id="WP_377466614.1">
    <property type="nucleotide sequence ID" value="NZ_JBHUOP010000003.1"/>
</dbReference>
<evidence type="ECO:0000256" key="1">
    <source>
        <dbReference type="ARBA" id="ARBA00004196"/>
    </source>
</evidence>
<dbReference type="InterPro" id="IPR006128">
    <property type="entry name" value="Lipoprotein_PsaA-like"/>
</dbReference>
<dbReference type="PRINTS" id="PR00690">
    <property type="entry name" value="ADHESNFAMILY"/>
</dbReference>
<sequence length="332" mass="35902">MSRKISDESPLSQSAHHPRWRARVRGLRLAGLALALAAGLAACTDGAGNNGADAERDEDVPFVLTTFTVLADIAQNVGGEHVRVESLTKVGAEIHGYEPTPADVRRAVDADLVLDNGLNLEAWFERFLADVKVPRITLSQGVEPIDIAEDAYAGKPNPHAWMSPQNVEIYVDNIVEAFTQLQPDHAEDFERNAAHYTQELREVAGRLDQIVANLPENQRALVTCEGAFSYLARDAGLTEAYIWPVNAEQEATPGQITRAIEFVKANDVPAVFCESTVSNAPMMQVVEATDAEFGGTLYVDSLSEPDGPVPTYLDLITHDVNTIIDGLTGGAS</sequence>
<proteinExistence type="inferred from homology"/>
<evidence type="ECO:0000256" key="2">
    <source>
        <dbReference type="ARBA" id="ARBA00022448"/>
    </source>
</evidence>
<evidence type="ECO:0000256" key="3">
    <source>
        <dbReference type="ARBA" id="ARBA00022723"/>
    </source>
</evidence>
<comment type="caution">
    <text evidence="6">The sequence shown here is derived from an EMBL/GenBank/DDBJ whole genome shotgun (WGS) entry which is preliminary data.</text>
</comment>
<reference evidence="7" key="1">
    <citation type="journal article" date="2019" name="Int. J. Syst. Evol. Microbiol.">
        <title>The Global Catalogue of Microorganisms (GCM) 10K type strain sequencing project: providing services to taxonomists for standard genome sequencing and annotation.</title>
        <authorList>
            <consortium name="The Broad Institute Genomics Platform"/>
            <consortium name="The Broad Institute Genome Sequencing Center for Infectious Disease"/>
            <person name="Wu L."/>
            <person name="Ma J."/>
        </authorList>
    </citation>
    <scope>NUCLEOTIDE SEQUENCE [LARGE SCALE GENOMIC DNA]</scope>
    <source>
        <strain evidence="7">KCTC 33576</strain>
    </source>
</reference>
<dbReference type="CDD" id="cd01137">
    <property type="entry name" value="PsaA"/>
    <property type="match status" value="1"/>
</dbReference>
<accession>A0ABW5XEF2</accession>
<dbReference type="EMBL" id="JBHUOP010000003">
    <property type="protein sequence ID" value="MFD2840736.1"/>
    <property type="molecule type" value="Genomic_DNA"/>
</dbReference>
<dbReference type="InterPro" id="IPR050492">
    <property type="entry name" value="Bact_metal-bind_prot9"/>
</dbReference>
<dbReference type="Gene3D" id="3.40.50.1980">
    <property type="entry name" value="Nitrogenase molybdenum iron protein domain"/>
    <property type="match status" value="2"/>
</dbReference>
<dbReference type="Pfam" id="PF01297">
    <property type="entry name" value="ZnuA"/>
    <property type="match status" value="1"/>
</dbReference>
<gene>
    <name evidence="6" type="ORF">ACFSYH_09145</name>
</gene>
<evidence type="ECO:0000256" key="4">
    <source>
        <dbReference type="ARBA" id="ARBA00022729"/>
    </source>
</evidence>
<dbReference type="PANTHER" id="PTHR42953">
    <property type="entry name" value="HIGH-AFFINITY ZINC UPTAKE SYSTEM PROTEIN ZNUA-RELATED"/>
    <property type="match status" value="1"/>
</dbReference>
<keyword evidence="4" id="KW-0732">Signal</keyword>
<dbReference type="SUPFAM" id="SSF53807">
    <property type="entry name" value="Helical backbone' metal receptor"/>
    <property type="match status" value="1"/>
</dbReference>
<comment type="subcellular location">
    <subcellularLocation>
        <location evidence="1">Cell envelope</location>
    </subcellularLocation>
</comment>
<organism evidence="6 7">
    <name type="scientific">Populibacterium corticicola</name>
    <dbReference type="NCBI Taxonomy" id="1812826"/>
    <lineage>
        <taxon>Bacteria</taxon>
        <taxon>Bacillati</taxon>
        <taxon>Actinomycetota</taxon>
        <taxon>Actinomycetes</taxon>
        <taxon>Micrococcales</taxon>
        <taxon>Jonesiaceae</taxon>
        <taxon>Populibacterium</taxon>
    </lineage>
</organism>
<keyword evidence="3" id="KW-0479">Metal-binding</keyword>
<evidence type="ECO:0000313" key="6">
    <source>
        <dbReference type="EMBL" id="MFD2840736.1"/>
    </source>
</evidence>
<comment type="similarity">
    <text evidence="5">Belongs to the bacterial solute-binding protein 9 family.</text>
</comment>
<name>A0ABW5XEF2_9MICO</name>
<evidence type="ECO:0000256" key="5">
    <source>
        <dbReference type="RuleBase" id="RU003512"/>
    </source>
</evidence>
<dbReference type="PANTHER" id="PTHR42953:SF1">
    <property type="entry name" value="METAL-BINDING PROTEIN HI_0362-RELATED"/>
    <property type="match status" value="1"/>
</dbReference>
<keyword evidence="2 5" id="KW-0813">Transport</keyword>
<dbReference type="InterPro" id="IPR006129">
    <property type="entry name" value="AdhesinB"/>
</dbReference>
<protein>
    <submittedName>
        <fullName evidence="6">Metal ABC transporter substrate-binding protein</fullName>
    </submittedName>
</protein>
<dbReference type="InterPro" id="IPR006127">
    <property type="entry name" value="ZnuA-like"/>
</dbReference>
<dbReference type="PRINTS" id="PR00691">
    <property type="entry name" value="ADHESINB"/>
</dbReference>